<dbReference type="Gene3D" id="3.50.50.60">
    <property type="entry name" value="FAD/NAD(P)-binding domain"/>
    <property type="match status" value="1"/>
</dbReference>
<dbReference type="NCBIfam" id="NF004820">
    <property type="entry name" value="PRK06175.1"/>
    <property type="match status" value="1"/>
</dbReference>
<comment type="pathway">
    <text evidence="2">Cofactor biosynthesis; NAD(+) biosynthesis; iminoaspartate from L-aspartate (oxidase route): step 1/1.</text>
</comment>
<dbReference type="SUPFAM" id="SSF51905">
    <property type="entry name" value="FAD/NAD(P)-binding domain"/>
    <property type="match status" value="1"/>
</dbReference>
<comment type="catalytic activity">
    <reaction evidence="11">
        <text>L-aspartate + O2 = iminosuccinate + H2O2</text>
        <dbReference type="Rhea" id="RHEA:25876"/>
        <dbReference type="ChEBI" id="CHEBI:15379"/>
        <dbReference type="ChEBI" id="CHEBI:16240"/>
        <dbReference type="ChEBI" id="CHEBI:29991"/>
        <dbReference type="ChEBI" id="CHEBI:77875"/>
        <dbReference type="EC" id="1.4.3.16"/>
    </reaction>
    <physiologicalReaction direction="left-to-right" evidence="11">
        <dbReference type="Rhea" id="RHEA:25877"/>
    </physiologicalReaction>
</comment>
<protein>
    <recommendedName>
        <fullName evidence="5">L-aspartate oxidase</fullName>
        <ecNumber evidence="4">1.4.3.16</ecNumber>
    </recommendedName>
    <alternativeName>
        <fullName evidence="10">Quinolinate synthase B</fullName>
    </alternativeName>
</protein>
<gene>
    <name evidence="13" type="ORF">EV211_13019</name>
</gene>
<evidence type="ECO:0000256" key="9">
    <source>
        <dbReference type="ARBA" id="ARBA00023002"/>
    </source>
</evidence>
<evidence type="ECO:0000313" key="13">
    <source>
        <dbReference type="EMBL" id="TDP51485.1"/>
    </source>
</evidence>
<comment type="caution">
    <text evidence="13">The sequence shown here is derived from an EMBL/GenBank/DDBJ whole genome shotgun (WGS) entry which is preliminary data.</text>
</comment>
<keyword evidence="8" id="KW-0274">FAD</keyword>
<dbReference type="GO" id="GO:0033765">
    <property type="term" value="F:steroid dehydrogenase activity, acting on the CH-CH group of donors"/>
    <property type="evidence" value="ECO:0007669"/>
    <property type="project" value="UniProtKB-ARBA"/>
</dbReference>
<feature type="domain" description="FAD-dependent oxidoreductase 2 FAD-binding" evidence="12">
    <location>
        <begin position="7"/>
        <end position="371"/>
    </location>
</feature>
<evidence type="ECO:0000256" key="5">
    <source>
        <dbReference type="ARBA" id="ARBA00021901"/>
    </source>
</evidence>
<dbReference type="Proteomes" id="UP000295500">
    <property type="component" value="Unassembled WGS sequence"/>
</dbReference>
<dbReference type="PRINTS" id="PR00368">
    <property type="entry name" value="FADPNR"/>
</dbReference>
<sequence length="404" mass="44828">MKNLYCDVVIAGCGVAGLFTALHLPEDKKILMLSKGDFESCDSMLAQGGICMLRNEADYEPFYEDTMKAGHYENRAESVDLMIRKSQRVIDQLVSYGVEFNRNVDGSLAFTREGAHSAPRICYHKDITGKEITTKLLAQVRDLSNVTLMEYTTMTDILTDRRSCKGMIAKTASGEVLHIHAADTVMATGGIGGLYAHSTNFPLLTGDACSIAKKHNVELEHMDYVQIHPTSLYSTRPGRSFLISESARGEGAILLNHRGERFIDELQPRDVVANGILAEMEKEKVDHEWLSFENVSVQTIDEHFPNIYQQCLKEGYDLKKEPIPIVPAQHYFMGGVHVDQNSQTTMEHLYAVGETSCNGVHGKNRLASNSLLESLVFAEQAASSITANEKGTEDYESNYHAACC</sequence>
<evidence type="ECO:0000259" key="12">
    <source>
        <dbReference type="Pfam" id="PF00890"/>
    </source>
</evidence>
<keyword evidence="14" id="KW-1185">Reference proteome</keyword>
<comment type="similarity">
    <text evidence="3">Belongs to the FAD-dependent oxidoreductase 2 family. NadB subfamily.</text>
</comment>
<dbReference type="Gene3D" id="3.90.700.10">
    <property type="entry name" value="Succinate dehydrogenase/fumarate reductase flavoprotein, catalytic domain"/>
    <property type="match status" value="1"/>
</dbReference>
<evidence type="ECO:0000256" key="11">
    <source>
        <dbReference type="ARBA" id="ARBA00048305"/>
    </source>
</evidence>
<evidence type="ECO:0000256" key="8">
    <source>
        <dbReference type="ARBA" id="ARBA00022827"/>
    </source>
</evidence>
<dbReference type="PANTHER" id="PTHR42716:SF2">
    <property type="entry name" value="L-ASPARTATE OXIDASE, CHLOROPLASTIC"/>
    <property type="match status" value="1"/>
</dbReference>
<dbReference type="InterPro" id="IPR036188">
    <property type="entry name" value="FAD/NAD-bd_sf"/>
</dbReference>
<dbReference type="AlphaFoldDB" id="A0A4R6PZK2"/>
<evidence type="ECO:0000256" key="1">
    <source>
        <dbReference type="ARBA" id="ARBA00001974"/>
    </source>
</evidence>
<dbReference type="Pfam" id="PF00890">
    <property type="entry name" value="FAD_binding_2"/>
    <property type="match status" value="1"/>
</dbReference>
<dbReference type="RefSeq" id="WP_133528930.1">
    <property type="nucleotide sequence ID" value="NZ_SNXO01000030.1"/>
</dbReference>
<dbReference type="EC" id="1.4.3.16" evidence="4"/>
<dbReference type="InterPro" id="IPR003953">
    <property type="entry name" value="FAD-dep_OxRdtase_2_FAD-bd"/>
</dbReference>
<keyword evidence="7" id="KW-0662">Pyridine nucleotide biosynthesis</keyword>
<evidence type="ECO:0000256" key="10">
    <source>
        <dbReference type="ARBA" id="ARBA00030386"/>
    </source>
</evidence>
<name>A0A4R6PZK2_9FIRM</name>
<dbReference type="InterPro" id="IPR027477">
    <property type="entry name" value="Succ_DH/fumarate_Rdtase_cat_sf"/>
</dbReference>
<evidence type="ECO:0000256" key="2">
    <source>
        <dbReference type="ARBA" id="ARBA00004950"/>
    </source>
</evidence>
<dbReference type="SUPFAM" id="SSF56425">
    <property type="entry name" value="Succinate dehydrogenase/fumarate reductase flavoprotein, catalytic domain"/>
    <property type="match status" value="1"/>
</dbReference>
<accession>A0A4R6PZK2</accession>
<dbReference type="OrthoDB" id="9806724at2"/>
<comment type="cofactor">
    <cofactor evidence="1">
        <name>FAD</name>
        <dbReference type="ChEBI" id="CHEBI:57692"/>
    </cofactor>
</comment>
<dbReference type="UniPathway" id="UPA00253">
    <property type="reaction ID" value="UER00326"/>
</dbReference>
<dbReference type="PANTHER" id="PTHR42716">
    <property type="entry name" value="L-ASPARTATE OXIDASE"/>
    <property type="match status" value="1"/>
</dbReference>
<keyword evidence="9" id="KW-0560">Oxidoreductase</keyword>
<evidence type="ECO:0000256" key="6">
    <source>
        <dbReference type="ARBA" id="ARBA00022630"/>
    </source>
</evidence>
<evidence type="ECO:0000256" key="3">
    <source>
        <dbReference type="ARBA" id="ARBA00008562"/>
    </source>
</evidence>
<dbReference type="GO" id="GO:0008734">
    <property type="term" value="F:L-aspartate oxidase activity"/>
    <property type="evidence" value="ECO:0007669"/>
    <property type="project" value="UniProtKB-EC"/>
</dbReference>
<dbReference type="InterPro" id="IPR005288">
    <property type="entry name" value="NadB"/>
</dbReference>
<organism evidence="13 14">
    <name type="scientific">Aminicella lysinilytica</name>
    <dbReference type="NCBI Taxonomy" id="433323"/>
    <lineage>
        <taxon>Bacteria</taxon>
        <taxon>Bacillati</taxon>
        <taxon>Bacillota</taxon>
        <taxon>Clostridia</taxon>
        <taxon>Peptostreptococcales</taxon>
        <taxon>Anaerovoracaceae</taxon>
        <taxon>Aminicella</taxon>
    </lineage>
</organism>
<evidence type="ECO:0000313" key="14">
    <source>
        <dbReference type="Proteomes" id="UP000295500"/>
    </source>
</evidence>
<dbReference type="EMBL" id="SNXO01000030">
    <property type="protein sequence ID" value="TDP51485.1"/>
    <property type="molecule type" value="Genomic_DNA"/>
</dbReference>
<evidence type="ECO:0000256" key="4">
    <source>
        <dbReference type="ARBA" id="ARBA00012173"/>
    </source>
</evidence>
<keyword evidence="6" id="KW-0285">Flavoprotein</keyword>
<reference evidence="13 14" key="1">
    <citation type="submission" date="2019-03" db="EMBL/GenBank/DDBJ databases">
        <title>Genomic Encyclopedia of Type Strains, Phase IV (KMG-IV): sequencing the most valuable type-strain genomes for metagenomic binning, comparative biology and taxonomic classification.</title>
        <authorList>
            <person name="Goeker M."/>
        </authorList>
    </citation>
    <scope>NUCLEOTIDE SEQUENCE [LARGE SCALE GENOMIC DNA]</scope>
    <source>
        <strain evidence="13 14">DSM 28287</strain>
    </source>
</reference>
<proteinExistence type="inferred from homology"/>
<dbReference type="FunFam" id="3.90.700.10:FF:000002">
    <property type="entry name" value="L-aspartate oxidase"/>
    <property type="match status" value="1"/>
</dbReference>
<evidence type="ECO:0000256" key="7">
    <source>
        <dbReference type="ARBA" id="ARBA00022642"/>
    </source>
</evidence>
<dbReference type="GO" id="GO:0034628">
    <property type="term" value="P:'de novo' NAD+ biosynthetic process from L-aspartate"/>
    <property type="evidence" value="ECO:0007669"/>
    <property type="project" value="TreeGrafter"/>
</dbReference>